<evidence type="ECO:0000313" key="2">
    <source>
        <dbReference type="EMBL" id="KAA3669994.1"/>
    </source>
</evidence>
<dbReference type="Proteomes" id="UP000324629">
    <property type="component" value="Unassembled WGS sequence"/>
</dbReference>
<dbReference type="EMBL" id="QNGE01016914">
    <property type="protein sequence ID" value="KAA3669994.1"/>
    <property type="molecule type" value="Genomic_DNA"/>
</dbReference>
<comment type="caution">
    <text evidence="2">The sequence shown here is derived from an EMBL/GenBank/DDBJ whole genome shotgun (WGS) entry which is preliminary data.</text>
</comment>
<evidence type="ECO:0000313" key="3">
    <source>
        <dbReference type="Proteomes" id="UP000324629"/>
    </source>
</evidence>
<organism evidence="2 3">
    <name type="scientific">Paragonimus westermani</name>
    <dbReference type="NCBI Taxonomy" id="34504"/>
    <lineage>
        <taxon>Eukaryota</taxon>
        <taxon>Metazoa</taxon>
        <taxon>Spiralia</taxon>
        <taxon>Lophotrochozoa</taxon>
        <taxon>Platyhelminthes</taxon>
        <taxon>Trematoda</taxon>
        <taxon>Digenea</taxon>
        <taxon>Plagiorchiida</taxon>
        <taxon>Troglotremata</taxon>
        <taxon>Troglotrematidae</taxon>
        <taxon>Paragonimus</taxon>
    </lineage>
</organism>
<gene>
    <name evidence="2" type="ORF">DEA37_0006810</name>
</gene>
<keyword evidence="1" id="KW-0175">Coiled coil</keyword>
<name>A0A5J4N3E9_9TREM</name>
<reference evidence="2 3" key="1">
    <citation type="journal article" date="2019" name="Gigascience">
        <title>Whole-genome sequence of the oriental lung fluke Paragonimus westermani.</title>
        <authorList>
            <person name="Oey H."/>
            <person name="Zakrzewski M."/>
            <person name="Narain K."/>
            <person name="Devi K.R."/>
            <person name="Agatsuma T."/>
            <person name="Nawaratna S."/>
            <person name="Gobert G.N."/>
            <person name="Jones M.K."/>
            <person name="Ragan M.A."/>
            <person name="McManus D.P."/>
            <person name="Krause L."/>
        </authorList>
    </citation>
    <scope>NUCLEOTIDE SEQUENCE [LARGE SCALE GENOMIC DNA]</scope>
    <source>
        <strain evidence="2 3">IND2009</strain>
    </source>
</reference>
<dbReference type="AlphaFoldDB" id="A0A5J4N3E9"/>
<feature type="coiled-coil region" evidence="1">
    <location>
        <begin position="40"/>
        <end position="91"/>
    </location>
</feature>
<evidence type="ECO:0000256" key="1">
    <source>
        <dbReference type="SAM" id="Coils"/>
    </source>
</evidence>
<accession>A0A5J4N3E9</accession>
<sequence length="159" mass="17748">MPGYKQTRLSGLSRLYTSQNKWNQRRRLITRPPLSSLNTKSAIRQSLEAIAAEIDQLLRQTTCTSYSQTMVDRLKVRVAKLEHDYRLHELKLRTFRDDGPTPNILSVDSASSSATVAHTATLLSDPSAMSHLPLLQNLQESQPSSLGVIVPYALSDEDA</sequence>
<keyword evidence="3" id="KW-1185">Reference proteome</keyword>
<protein>
    <submittedName>
        <fullName evidence="2">Uncharacterized protein</fullName>
    </submittedName>
</protein>
<proteinExistence type="predicted"/>